<dbReference type="SUPFAM" id="SSF54427">
    <property type="entry name" value="NTF2-like"/>
    <property type="match status" value="1"/>
</dbReference>
<organism evidence="2 3">
    <name type="scientific">Pseudacidovorax intermedius</name>
    <dbReference type="NCBI Taxonomy" id="433924"/>
    <lineage>
        <taxon>Bacteria</taxon>
        <taxon>Pseudomonadati</taxon>
        <taxon>Pseudomonadota</taxon>
        <taxon>Betaproteobacteria</taxon>
        <taxon>Burkholderiales</taxon>
        <taxon>Comamonadaceae</taxon>
        <taxon>Pseudacidovorax</taxon>
    </lineage>
</organism>
<dbReference type="RefSeq" id="WP_058641027.1">
    <property type="nucleotide sequence ID" value="NZ_LDSL01000038.1"/>
</dbReference>
<dbReference type="Gene3D" id="3.10.450.50">
    <property type="match status" value="1"/>
</dbReference>
<name>A0A147H543_9BURK</name>
<evidence type="ECO:0000259" key="1">
    <source>
        <dbReference type="Pfam" id="PF12680"/>
    </source>
</evidence>
<dbReference type="Proteomes" id="UP000072741">
    <property type="component" value="Unassembled WGS sequence"/>
</dbReference>
<dbReference type="AlphaFoldDB" id="A0A147H543"/>
<feature type="domain" description="SnoaL-like" evidence="1">
    <location>
        <begin position="17"/>
        <end position="119"/>
    </location>
</feature>
<dbReference type="InterPro" id="IPR037401">
    <property type="entry name" value="SnoaL-like"/>
</dbReference>
<gene>
    <name evidence="2" type="ORF">NS331_05650</name>
</gene>
<accession>A0A147H543</accession>
<protein>
    <recommendedName>
        <fullName evidence="1">SnoaL-like domain-containing protein</fullName>
    </recommendedName>
</protein>
<dbReference type="EMBL" id="LDSL01000038">
    <property type="protein sequence ID" value="KTT24790.1"/>
    <property type="molecule type" value="Genomic_DNA"/>
</dbReference>
<reference evidence="2 3" key="1">
    <citation type="journal article" date="2016" name="Front. Microbiol.">
        <title>Genomic Resource of Rice Seed Associated Bacteria.</title>
        <authorList>
            <person name="Midha S."/>
            <person name="Bansal K."/>
            <person name="Sharma S."/>
            <person name="Kumar N."/>
            <person name="Patil P.P."/>
            <person name="Chaudhry V."/>
            <person name="Patil P.B."/>
        </authorList>
    </citation>
    <scope>NUCLEOTIDE SEQUENCE [LARGE SCALE GENOMIC DNA]</scope>
    <source>
        <strain evidence="2 3">NS331</strain>
    </source>
</reference>
<evidence type="ECO:0000313" key="3">
    <source>
        <dbReference type="Proteomes" id="UP000072741"/>
    </source>
</evidence>
<dbReference type="Pfam" id="PF12680">
    <property type="entry name" value="SnoaL_2"/>
    <property type="match status" value="1"/>
</dbReference>
<evidence type="ECO:0000313" key="2">
    <source>
        <dbReference type="EMBL" id="KTT24790.1"/>
    </source>
</evidence>
<dbReference type="InterPro" id="IPR032710">
    <property type="entry name" value="NTF2-like_dom_sf"/>
</dbReference>
<sequence>MSTQELQSTEHLLDVTERLTRCWDQRDIEGTLNYYTEDVQYSEPGAGVRIDGRDRLRNYLNSYFKAWDSRWTIYEHHRLEGQNGLVVFWDMEVWRPGSTDRVMTKGMDLVMVRGDQISRDTVYFDRMQLKSLLAAA</sequence>
<comment type="caution">
    <text evidence="2">The sequence shown here is derived from an EMBL/GenBank/DDBJ whole genome shotgun (WGS) entry which is preliminary data.</text>
</comment>
<proteinExistence type="predicted"/>
<keyword evidence="3" id="KW-1185">Reference proteome</keyword>